<organism evidence="2 3">
    <name type="scientific">Streptomyces palmae</name>
    <dbReference type="NCBI Taxonomy" id="1701085"/>
    <lineage>
        <taxon>Bacteria</taxon>
        <taxon>Bacillati</taxon>
        <taxon>Actinomycetota</taxon>
        <taxon>Actinomycetes</taxon>
        <taxon>Kitasatosporales</taxon>
        <taxon>Streptomycetaceae</taxon>
        <taxon>Streptomyces</taxon>
    </lineage>
</organism>
<feature type="transmembrane region" description="Helical" evidence="1">
    <location>
        <begin position="73"/>
        <end position="92"/>
    </location>
</feature>
<protein>
    <submittedName>
        <fullName evidence="2">Uncharacterized protein</fullName>
    </submittedName>
</protein>
<accession>A0A4Z0HGA4</accession>
<keyword evidence="3" id="KW-1185">Reference proteome</keyword>
<keyword evidence="1" id="KW-1133">Transmembrane helix</keyword>
<comment type="caution">
    <text evidence="2">The sequence shown here is derived from an EMBL/GenBank/DDBJ whole genome shotgun (WGS) entry which is preliminary data.</text>
</comment>
<evidence type="ECO:0000313" key="3">
    <source>
        <dbReference type="Proteomes" id="UP000297948"/>
    </source>
</evidence>
<dbReference type="EMBL" id="SRID01000004">
    <property type="protein sequence ID" value="TGB18983.1"/>
    <property type="molecule type" value="Genomic_DNA"/>
</dbReference>
<keyword evidence="1" id="KW-0472">Membrane</keyword>
<reference evidence="2 3" key="1">
    <citation type="submission" date="2019-03" db="EMBL/GenBank/DDBJ databases">
        <authorList>
            <person name="Gonzalez-Pimentel J.L."/>
        </authorList>
    </citation>
    <scope>NUCLEOTIDE SEQUENCE [LARGE SCALE GENOMIC DNA]</scope>
    <source>
        <strain evidence="2 3">JCM 31289</strain>
    </source>
</reference>
<name>A0A4Z0HGA4_9ACTN</name>
<dbReference type="Proteomes" id="UP000297948">
    <property type="component" value="Unassembled WGS sequence"/>
</dbReference>
<proteinExistence type="predicted"/>
<gene>
    <name evidence="2" type="ORF">E4099_01240</name>
</gene>
<keyword evidence="1" id="KW-0812">Transmembrane</keyword>
<sequence length="94" mass="10149">MPPRVHGCQRPWNLINDRLRLSAPWDGHRRWSGSIDSTPGEGGIPMDQISVRMVLLLLVGGLTAFAVLHHPGLGAAIAVATAVVALLHELMARE</sequence>
<dbReference type="AlphaFoldDB" id="A0A4Z0HGA4"/>
<feature type="transmembrane region" description="Helical" evidence="1">
    <location>
        <begin position="49"/>
        <end position="67"/>
    </location>
</feature>
<evidence type="ECO:0000313" key="2">
    <source>
        <dbReference type="EMBL" id="TGB18983.1"/>
    </source>
</evidence>
<evidence type="ECO:0000256" key="1">
    <source>
        <dbReference type="SAM" id="Phobius"/>
    </source>
</evidence>